<dbReference type="InterPro" id="IPR011989">
    <property type="entry name" value="ARM-like"/>
</dbReference>
<dbReference type="InterPro" id="IPR016024">
    <property type="entry name" value="ARM-type_fold"/>
</dbReference>
<dbReference type="OrthoDB" id="29145at2759"/>
<evidence type="ECO:0000313" key="2">
    <source>
        <dbReference type="EMBL" id="KAJ2843578.1"/>
    </source>
</evidence>
<dbReference type="InterPro" id="IPR000225">
    <property type="entry name" value="Armadillo"/>
</dbReference>
<evidence type="ECO:0000313" key="3">
    <source>
        <dbReference type="Proteomes" id="UP001139887"/>
    </source>
</evidence>
<proteinExistence type="predicted"/>
<keyword evidence="3" id="KW-1185">Reference proteome</keyword>
<dbReference type="PANTHER" id="PTHR16356:SF1">
    <property type="entry name" value="TRANSMEMBRANE AND COILED-COIL DOMAIN-CONTAINING PROTEIN 6"/>
    <property type="match status" value="1"/>
</dbReference>
<organism evidence="2 3">
    <name type="scientific">Coemansia brasiliensis</name>
    <dbReference type="NCBI Taxonomy" id="2650707"/>
    <lineage>
        <taxon>Eukaryota</taxon>
        <taxon>Fungi</taxon>
        <taxon>Fungi incertae sedis</taxon>
        <taxon>Zoopagomycota</taxon>
        <taxon>Kickxellomycotina</taxon>
        <taxon>Kickxellomycetes</taxon>
        <taxon>Kickxellales</taxon>
        <taxon>Kickxellaceae</taxon>
        <taxon>Coemansia</taxon>
    </lineage>
</organism>
<gene>
    <name evidence="2" type="ORF">IWW36_005511</name>
</gene>
<dbReference type="SMART" id="SM00185">
    <property type="entry name" value="ARM"/>
    <property type="match status" value="4"/>
</dbReference>
<dbReference type="PROSITE" id="PS50176">
    <property type="entry name" value="ARM_REPEAT"/>
    <property type="match status" value="1"/>
</dbReference>
<dbReference type="Proteomes" id="UP001139887">
    <property type="component" value="Unassembled WGS sequence"/>
</dbReference>
<dbReference type="SUPFAM" id="SSF48371">
    <property type="entry name" value="ARM repeat"/>
    <property type="match status" value="1"/>
</dbReference>
<dbReference type="PANTHER" id="PTHR16356">
    <property type="entry name" value="TRANSMEMBRANE AND COILED-COIL DOMAIN-CONTAINING PROTEIN 6 TMCO6"/>
    <property type="match status" value="1"/>
</dbReference>
<sequence length="315" mass="34894">MPPRFKEFYKPVPTSREVRQRRLSHERQLRSLQREQVFMGKRLCFRTPQESETESEYEFTPSDITETISGLKSTKHDVRMSSLTSLSTRLERPSEEVRRFVLQGECMELLIGFLNSTDADEKLQSLWCLTNIAAGEPGIAQSALAAVPYLLALLSSDDAEIQNQAIWAVGNLAAEGESARNQLFANGVLDPLVSVVNKTMDSTLLQTACFALSNMARMPNSYFNHLFDLNVPQNIAQQLVQFKNDMGCVTELAWVCTYLTAASSSQQIDQILATGAIETLLACATRSPDIANTALIPIIRTLGNIAAGTDEQTHS</sequence>
<dbReference type="Gene3D" id="1.25.10.10">
    <property type="entry name" value="Leucine-rich Repeat Variant"/>
    <property type="match status" value="1"/>
</dbReference>
<accession>A0A9W8LVA3</accession>
<dbReference type="AlphaFoldDB" id="A0A9W8LVA3"/>
<dbReference type="EMBL" id="JANBUW010001363">
    <property type="protein sequence ID" value="KAJ2843578.1"/>
    <property type="molecule type" value="Genomic_DNA"/>
</dbReference>
<evidence type="ECO:0008006" key="4">
    <source>
        <dbReference type="Google" id="ProtNLM"/>
    </source>
</evidence>
<name>A0A9W8LVA3_9FUNG</name>
<feature type="non-terminal residue" evidence="2">
    <location>
        <position position="315"/>
    </location>
</feature>
<comment type="caution">
    <text evidence="2">The sequence shown here is derived from an EMBL/GenBank/DDBJ whole genome shotgun (WGS) entry which is preliminary data.</text>
</comment>
<protein>
    <recommendedName>
        <fullName evidence="4">IBB domain-containing protein</fullName>
    </recommendedName>
</protein>
<evidence type="ECO:0000256" key="1">
    <source>
        <dbReference type="PROSITE-ProRule" id="PRU00259"/>
    </source>
</evidence>
<feature type="repeat" description="ARM" evidence="1">
    <location>
        <begin position="145"/>
        <end position="187"/>
    </location>
</feature>
<reference evidence="2" key="1">
    <citation type="submission" date="2022-07" db="EMBL/GenBank/DDBJ databases">
        <title>Phylogenomic reconstructions and comparative analyses of Kickxellomycotina fungi.</title>
        <authorList>
            <person name="Reynolds N.K."/>
            <person name="Stajich J.E."/>
            <person name="Barry K."/>
            <person name="Grigoriev I.V."/>
            <person name="Crous P."/>
            <person name="Smith M.E."/>
        </authorList>
    </citation>
    <scope>NUCLEOTIDE SEQUENCE</scope>
    <source>
        <strain evidence="2">NRRL 1566</strain>
    </source>
</reference>
<dbReference type="Pfam" id="PF13513">
    <property type="entry name" value="HEAT_EZ"/>
    <property type="match status" value="1"/>
</dbReference>